<dbReference type="EC" id="5.6.2.3" evidence="11 12"/>
<keyword evidence="4 12" id="KW-0547">Nucleotide-binding</keyword>
<proteinExistence type="inferred from homology"/>
<reference evidence="14" key="2">
    <citation type="journal article" date="2021" name="PeerJ">
        <title>Extensive microbial diversity within the chicken gut microbiome revealed by metagenomics and culture.</title>
        <authorList>
            <person name="Gilroy R."/>
            <person name="Ravi A."/>
            <person name="Getino M."/>
            <person name="Pursley I."/>
            <person name="Horton D.L."/>
            <person name="Alikhan N.F."/>
            <person name="Baker D."/>
            <person name="Gharbi K."/>
            <person name="Hall N."/>
            <person name="Watson M."/>
            <person name="Adriaenssens E.M."/>
            <person name="Foster-Nyarko E."/>
            <person name="Jarju S."/>
            <person name="Secka A."/>
            <person name="Antonio M."/>
            <person name="Oren A."/>
            <person name="Chaudhuri R.R."/>
            <person name="La Ragione R."/>
            <person name="Hildebrand F."/>
            <person name="Pallen M.J."/>
        </authorList>
    </citation>
    <scope>NUCLEOTIDE SEQUENCE</scope>
    <source>
        <strain evidence="14">14508</strain>
    </source>
</reference>
<dbReference type="NCBIfam" id="TIGR00665">
    <property type="entry name" value="DnaB"/>
    <property type="match status" value="1"/>
</dbReference>
<dbReference type="InterPro" id="IPR007694">
    <property type="entry name" value="DNA_helicase_DnaB-like_C"/>
</dbReference>
<dbReference type="EMBL" id="DVKI01000073">
    <property type="protein sequence ID" value="HIT17194.1"/>
    <property type="molecule type" value="Genomic_DNA"/>
</dbReference>
<evidence type="ECO:0000256" key="5">
    <source>
        <dbReference type="ARBA" id="ARBA00022801"/>
    </source>
</evidence>
<dbReference type="Gene3D" id="1.10.860.10">
    <property type="entry name" value="DNAb Helicase, Chain A"/>
    <property type="match status" value="1"/>
</dbReference>
<dbReference type="Proteomes" id="UP000886893">
    <property type="component" value="Unassembled WGS sequence"/>
</dbReference>
<keyword evidence="8 12" id="KW-0238">DNA-binding</keyword>
<keyword evidence="6 12" id="KW-0347">Helicase</keyword>
<protein>
    <recommendedName>
        <fullName evidence="11 12">Replicative DNA helicase</fullName>
        <ecNumber evidence="11 12">5.6.2.3</ecNumber>
    </recommendedName>
</protein>
<evidence type="ECO:0000256" key="9">
    <source>
        <dbReference type="ARBA" id="ARBA00023235"/>
    </source>
</evidence>
<evidence type="ECO:0000313" key="15">
    <source>
        <dbReference type="Proteomes" id="UP000886893"/>
    </source>
</evidence>
<dbReference type="InterPro" id="IPR007693">
    <property type="entry name" value="DNA_helicase_DnaB-like_N"/>
</dbReference>
<evidence type="ECO:0000256" key="8">
    <source>
        <dbReference type="ARBA" id="ARBA00023125"/>
    </source>
</evidence>
<evidence type="ECO:0000256" key="2">
    <source>
        <dbReference type="ARBA" id="ARBA00022515"/>
    </source>
</evidence>
<dbReference type="SUPFAM" id="SSF52540">
    <property type="entry name" value="P-loop containing nucleoside triphosphate hydrolases"/>
    <property type="match status" value="1"/>
</dbReference>
<reference evidence="14" key="1">
    <citation type="submission" date="2020-10" db="EMBL/GenBank/DDBJ databases">
        <authorList>
            <person name="Gilroy R."/>
        </authorList>
    </citation>
    <scope>NUCLEOTIDE SEQUENCE</scope>
    <source>
        <strain evidence="14">14508</strain>
    </source>
</reference>
<keyword evidence="7 12" id="KW-0067">ATP-binding</keyword>
<dbReference type="SUPFAM" id="SSF48024">
    <property type="entry name" value="N-terminal domain of DnaB helicase"/>
    <property type="match status" value="1"/>
</dbReference>
<dbReference type="InterPro" id="IPR027417">
    <property type="entry name" value="P-loop_NTPase"/>
</dbReference>
<comment type="function">
    <text evidence="12">The main replicative DNA helicase, it participates in initiation and elongation during chromosome replication. Travels ahead of the DNA replisome, separating dsDNA into templates for DNA synthesis. A processive ATP-dependent 5'-3' DNA helicase it has DNA-dependent ATPase activity.</text>
</comment>
<comment type="caution">
    <text evidence="14">The sequence shown here is derived from an EMBL/GenBank/DDBJ whole genome shotgun (WGS) entry which is preliminary data.</text>
</comment>
<dbReference type="PROSITE" id="PS51199">
    <property type="entry name" value="SF4_HELICASE"/>
    <property type="match status" value="1"/>
</dbReference>
<evidence type="ECO:0000313" key="14">
    <source>
        <dbReference type="EMBL" id="HIT17194.1"/>
    </source>
</evidence>
<dbReference type="PANTHER" id="PTHR30153">
    <property type="entry name" value="REPLICATIVE DNA HELICASE DNAB"/>
    <property type="match status" value="1"/>
</dbReference>
<keyword evidence="9" id="KW-0413">Isomerase</keyword>
<dbReference type="GO" id="GO:0003677">
    <property type="term" value="F:DNA binding"/>
    <property type="evidence" value="ECO:0007669"/>
    <property type="project" value="UniProtKB-UniRule"/>
</dbReference>
<accession>A0A9D1G7R6</accession>
<dbReference type="GO" id="GO:1990077">
    <property type="term" value="C:primosome complex"/>
    <property type="evidence" value="ECO:0007669"/>
    <property type="project" value="UniProtKB-UniRule"/>
</dbReference>
<evidence type="ECO:0000256" key="3">
    <source>
        <dbReference type="ARBA" id="ARBA00022705"/>
    </source>
</evidence>
<dbReference type="AlphaFoldDB" id="A0A9D1G7R6"/>
<evidence type="ECO:0000256" key="7">
    <source>
        <dbReference type="ARBA" id="ARBA00022840"/>
    </source>
</evidence>
<keyword evidence="2 12" id="KW-0639">Primosome</keyword>
<organism evidence="14 15">
    <name type="scientific">Candidatus Caccosoma faecigallinarum</name>
    <dbReference type="NCBI Taxonomy" id="2840720"/>
    <lineage>
        <taxon>Bacteria</taxon>
        <taxon>Bacillati</taxon>
        <taxon>Bacillota</taxon>
        <taxon>Bacillota incertae sedis</taxon>
        <taxon>Candidatus Caccosoma</taxon>
    </lineage>
</organism>
<dbReference type="InterPro" id="IPR036185">
    <property type="entry name" value="DNA_heli_DnaB-like_N_sf"/>
</dbReference>
<dbReference type="PANTHER" id="PTHR30153:SF2">
    <property type="entry name" value="REPLICATIVE DNA HELICASE"/>
    <property type="match status" value="1"/>
</dbReference>
<comment type="catalytic activity">
    <reaction evidence="10 12">
        <text>ATP + H2O = ADP + phosphate + H(+)</text>
        <dbReference type="Rhea" id="RHEA:13065"/>
        <dbReference type="ChEBI" id="CHEBI:15377"/>
        <dbReference type="ChEBI" id="CHEBI:15378"/>
        <dbReference type="ChEBI" id="CHEBI:30616"/>
        <dbReference type="ChEBI" id="CHEBI:43474"/>
        <dbReference type="ChEBI" id="CHEBI:456216"/>
        <dbReference type="EC" id="5.6.2.3"/>
    </reaction>
</comment>
<evidence type="ECO:0000256" key="6">
    <source>
        <dbReference type="ARBA" id="ARBA00022806"/>
    </source>
</evidence>
<evidence type="ECO:0000256" key="10">
    <source>
        <dbReference type="ARBA" id="ARBA00048954"/>
    </source>
</evidence>
<dbReference type="GO" id="GO:0016787">
    <property type="term" value="F:hydrolase activity"/>
    <property type="evidence" value="ECO:0007669"/>
    <property type="project" value="UniProtKB-KW"/>
</dbReference>
<dbReference type="InterPro" id="IPR016136">
    <property type="entry name" value="DNA_helicase_N/primase_C"/>
</dbReference>
<sequence length="460" mass="51730">MELPNNLDAEKQVLANMIFSKDALIEAGTRLKPEDFYFEKNQIIFATLMKIFNENKAKIEPSVLIDRLSMDNQLEKVGDAAYIIELCDSFIDISNSRYYINTVEERSILRKLILLSNSIITNWKKEVDGNIADYINQIEKETLSITKQRRVENFVKMDTALQQYKLRTQELISGTNANEGTKTGIPTLDRITLGFHPGDLIILAARPSVGKSALALNCLVNAAKSSDKATVMFSLEMGVDQLTNRILAATSGISIRKIQTAKFNKEEELRVSKAIRDLQEMKIFIDETPAIKIIEMRAKLQKLQAAYGDIGLVVVDYIGLISPDFRSKKDNRSLELGEISAALKALARDFKTPILVLSQLNRDVEKRSGKIPMLSDLRESGNIEQDADIVLFIHRNDYGESTDGEKVSPEAESISETKLIIAKHRNGALGTIDMLFYKHISKFFELDNQTNRVMTGDKNA</sequence>
<keyword evidence="3 12" id="KW-0235">DNA replication</keyword>
<dbReference type="GO" id="GO:0006269">
    <property type="term" value="P:DNA replication, synthesis of primer"/>
    <property type="evidence" value="ECO:0007669"/>
    <property type="project" value="UniProtKB-UniRule"/>
</dbReference>
<dbReference type="Pfam" id="PF00772">
    <property type="entry name" value="DnaB"/>
    <property type="match status" value="1"/>
</dbReference>
<dbReference type="Gene3D" id="3.40.50.300">
    <property type="entry name" value="P-loop containing nucleotide triphosphate hydrolases"/>
    <property type="match status" value="1"/>
</dbReference>
<comment type="similarity">
    <text evidence="1 12">Belongs to the helicase family. DnaB subfamily.</text>
</comment>
<dbReference type="InterPro" id="IPR007692">
    <property type="entry name" value="DNA_helicase_DnaB"/>
</dbReference>
<feature type="domain" description="SF4 helicase" evidence="13">
    <location>
        <begin position="174"/>
        <end position="450"/>
    </location>
</feature>
<evidence type="ECO:0000256" key="1">
    <source>
        <dbReference type="ARBA" id="ARBA00008428"/>
    </source>
</evidence>
<dbReference type="CDD" id="cd00984">
    <property type="entry name" value="DnaB_C"/>
    <property type="match status" value="1"/>
</dbReference>
<dbReference type="GO" id="GO:0005829">
    <property type="term" value="C:cytosol"/>
    <property type="evidence" value="ECO:0007669"/>
    <property type="project" value="TreeGrafter"/>
</dbReference>
<name>A0A9D1G7R6_9FIRM</name>
<evidence type="ECO:0000256" key="4">
    <source>
        <dbReference type="ARBA" id="ARBA00022741"/>
    </source>
</evidence>
<gene>
    <name evidence="14" type="primary">dnaB</name>
    <name evidence="14" type="ORF">IAD04_02290</name>
</gene>
<keyword evidence="5 12" id="KW-0378">Hydrolase</keyword>
<dbReference type="GO" id="GO:0043139">
    <property type="term" value="F:5'-3' DNA helicase activity"/>
    <property type="evidence" value="ECO:0007669"/>
    <property type="project" value="UniProtKB-EC"/>
</dbReference>
<evidence type="ECO:0000256" key="12">
    <source>
        <dbReference type="RuleBase" id="RU362085"/>
    </source>
</evidence>
<evidence type="ECO:0000256" key="11">
    <source>
        <dbReference type="NCBIfam" id="TIGR00665"/>
    </source>
</evidence>
<dbReference type="Pfam" id="PF03796">
    <property type="entry name" value="DnaB_C"/>
    <property type="match status" value="1"/>
</dbReference>
<dbReference type="GO" id="GO:0005524">
    <property type="term" value="F:ATP binding"/>
    <property type="evidence" value="ECO:0007669"/>
    <property type="project" value="UniProtKB-UniRule"/>
</dbReference>
<evidence type="ECO:0000259" key="13">
    <source>
        <dbReference type="PROSITE" id="PS51199"/>
    </source>
</evidence>